<name>A0ABP0SS13_9DINO</name>
<comment type="caution">
    <text evidence="1">The sequence shown here is derived from an EMBL/GenBank/DDBJ whole genome shotgun (WGS) entry which is preliminary data.</text>
</comment>
<keyword evidence="2" id="KW-1185">Reference proteome</keyword>
<gene>
    <name evidence="1" type="ORF">CCMP2556_LOCUS53241</name>
</gene>
<evidence type="ECO:0000313" key="1">
    <source>
        <dbReference type="EMBL" id="CAK9115191.1"/>
    </source>
</evidence>
<evidence type="ECO:0000313" key="2">
    <source>
        <dbReference type="Proteomes" id="UP001642484"/>
    </source>
</evidence>
<protein>
    <submittedName>
        <fullName evidence="1">Uncharacterized protein</fullName>
    </submittedName>
</protein>
<dbReference type="EMBL" id="CAXAMN010028117">
    <property type="protein sequence ID" value="CAK9115191.1"/>
    <property type="molecule type" value="Genomic_DNA"/>
</dbReference>
<reference evidence="1 2" key="1">
    <citation type="submission" date="2024-02" db="EMBL/GenBank/DDBJ databases">
        <authorList>
            <person name="Chen Y."/>
            <person name="Shah S."/>
            <person name="Dougan E. K."/>
            <person name="Thang M."/>
            <person name="Chan C."/>
        </authorList>
    </citation>
    <scope>NUCLEOTIDE SEQUENCE [LARGE SCALE GENOMIC DNA]</scope>
</reference>
<accession>A0ABP0SS13</accession>
<sequence>MLSLPHLAGSHRWATSSGQEGFSVLFLRLLHILVSEATVETSREPLVESLKNLLLVISADPAFGELSSPKQGETLLEAAWGVVAPSLPELRREVSLILDPSAVEPGEVPESPPI</sequence>
<dbReference type="Proteomes" id="UP001642484">
    <property type="component" value="Unassembled WGS sequence"/>
</dbReference>
<proteinExistence type="predicted"/>
<organism evidence="1 2">
    <name type="scientific">Durusdinium trenchii</name>
    <dbReference type="NCBI Taxonomy" id="1381693"/>
    <lineage>
        <taxon>Eukaryota</taxon>
        <taxon>Sar</taxon>
        <taxon>Alveolata</taxon>
        <taxon>Dinophyceae</taxon>
        <taxon>Suessiales</taxon>
        <taxon>Symbiodiniaceae</taxon>
        <taxon>Durusdinium</taxon>
    </lineage>
</organism>